<organism evidence="1 2">
    <name type="scientific">Haloarcula quadrata</name>
    <dbReference type="NCBI Taxonomy" id="182779"/>
    <lineage>
        <taxon>Archaea</taxon>
        <taxon>Methanobacteriati</taxon>
        <taxon>Methanobacteriota</taxon>
        <taxon>Stenosarchaea group</taxon>
        <taxon>Halobacteria</taxon>
        <taxon>Halobacteriales</taxon>
        <taxon>Haloarculaceae</taxon>
        <taxon>Haloarcula</taxon>
    </lineage>
</organism>
<dbReference type="AlphaFoldDB" id="A0A495QQV9"/>
<accession>A0A495QQV9</accession>
<proteinExistence type="predicted"/>
<dbReference type="Proteomes" id="UP000268233">
    <property type="component" value="Unassembled WGS sequence"/>
</dbReference>
<gene>
    <name evidence="1" type="ORF">BDK61_4409</name>
</gene>
<sequence length="64" mass="6833">MAVLTDLLVLFIALWVVEGPGAKPHGVVSGIEDFLTAWTLDVSHSKYHLPAALSGRHLPAATQN</sequence>
<name>A0A495QQV9_9EURY</name>
<evidence type="ECO:0000313" key="1">
    <source>
        <dbReference type="EMBL" id="RKS75877.1"/>
    </source>
</evidence>
<reference evidence="1 2" key="1">
    <citation type="submission" date="2018-10" db="EMBL/GenBank/DDBJ databases">
        <title>Genomic Encyclopedia of Archaeal and Bacterial Type Strains, Phase II (KMG-II): from individual species to whole genera.</title>
        <authorList>
            <person name="Goeker M."/>
        </authorList>
    </citation>
    <scope>NUCLEOTIDE SEQUENCE [LARGE SCALE GENOMIC DNA]</scope>
    <source>
        <strain evidence="1 2">DSM 11927</strain>
    </source>
</reference>
<comment type="caution">
    <text evidence="1">The sequence shown here is derived from an EMBL/GenBank/DDBJ whole genome shotgun (WGS) entry which is preliminary data.</text>
</comment>
<protein>
    <submittedName>
        <fullName evidence="1">Uncharacterized protein</fullName>
    </submittedName>
</protein>
<keyword evidence="2" id="KW-1185">Reference proteome</keyword>
<evidence type="ECO:0000313" key="2">
    <source>
        <dbReference type="Proteomes" id="UP000268233"/>
    </source>
</evidence>
<dbReference type="EMBL" id="RBWW01000003">
    <property type="protein sequence ID" value="RKS75877.1"/>
    <property type="molecule type" value="Genomic_DNA"/>
</dbReference>